<gene>
    <name evidence="1" type="ORF">ACCO45_009767</name>
</gene>
<protein>
    <submittedName>
        <fullName evidence="1">Uncharacterized protein</fullName>
    </submittedName>
</protein>
<evidence type="ECO:0000313" key="1">
    <source>
        <dbReference type="EMBL" id="KAL3956921.1"/>
    </source>
</evidence>
<keyword evidence="2" id="KW-1185">Reference proteome</keyword>
<proteinExistence type="predicted"/>
<accession>A0ACC4DNA6</accession>
<sequence length="73" mass="7854">MQSGPQGGSLSLASAAADDGSGRRACDQCRLRKIRCDKDWPCSNCRTAKRSCTSTGAGQRPKEPRQRVLISSQ</sequence>
<reference evidence="1" key="1">
    <citation type="submission" date="2024-12" db="EMBL/GenBank/DDBJ databases">
        <title>Comparative genomics and development of molecular markers within Purpureocillium lilacinum and among Purpureocillium species.</title>
        <authorList>
            <person name="Yeh Z.-Y."/>
            <person name="Ni N.-T."/>
            <person name="Lo P.-H."/>
            <person name="Mushyakhwo K."/>
            <person name="Lin C.-F."/>
            <person name="Nai Y.-S."/>
        </authorList>
    </citation>
    <scope>NUCLEOTIDE SEQUENCE</scope>
    <source>
        <strain evidence="1">NCHU-NPUST-175</strain>
    </source>
</reference>
<dbReference type="Proteomes" id="UP001638806">
    <property type="component" value="Unassembled WGS sequence"/>
</dbReference>
<evidence type="ECO:0000313" key="2">
    <source>
        <dbReference type="Proteomes" id="UP001638806"/>
    </source>
</evidence>
<organism evidence="1 2">
    <name type="scientific">Purpureocillium lilacinum</name>
    <name type="common">Paecilomyces lilacinus</name>
    <dbReference type="NCBI Taxonomy" id="33203"/>
    <lineage>
        <taxon>Eukaryota</taxon>
        <taxon>Fungi</taxon>
        <taxon>Dikarya</taxon>
        <taxon>Ascomycota</taxon>
        <taxon>Pezizomycotina</taxon>
        <taxon>Sordariomycetes</taxon>
        <taxon>Hypocreomycetidae</taxon>
        <taxon>Hypocreales</taxon>
        <taxon>Ophiocordycipitaceae</taxon>
        <taxon>Purpureocillium</taxon>
    </lineage>
</organism>
<comment type="caution">
    <text evidence="1">The sequence shown here is derived from an EMBL/GenBank/DDBJ whole genome shotgun (WGS) entry which is preliminary data.</text>
</comment>
<name>A0ACC4DNA6_PURLI</name>
<dbReference type="EMBL" id="JBGNUJ010000008">
    <property type="protein sequence ID" value="KAL3956921.1"/>
    <property type="molecule type" value="Genomic_DNA"/>
</dbReference>